<evidence type="ECO:0000313" key="1">
    <source>
        <dbReference type="Proteomes" id="UP000050795"/>
    </source>
</evidence>
<reference evidence="1" key="1">
    <citation type="submission" date="2022-06" db="EMBL/GenBank/DDBJ databases">
        <authorList>
            <person name="Berger JAMES D."/>
            <person name="Berger JAMES D."/>
        </authorList>
    </citation>
    <scope>NUCLEOTIDE SEQUENCE [LARGE SCALE GENOMIC DNA]</scope>
</reference>
<evidence type="ECO:0008006" key="3">
    <source>
        <dbReference type="Google" id="ProtNLM"/>
    </source>
</evidence>
<protein>
    <recommendedName>
        <fullName evidence="3">Protein TBATA</fullName>
    </recommendedName>
</protein>
<accession>A0AA85JZL1</accession>
<dbReference type="AlphaFoldDB" id="A0AA85JZL1"/>
<dbReference type="PANTHER" id="PTHR33772">
    <property type="entry name" value="THYMUS, BRAIN AND TESTES-ASSOCIATED"/>
    <property type="match status" value="1"/>
</dbReference>
<name>A0AA85JZL1_TRIRE</name>
<organism evidence="1 2">
    <name type="scientific">Trichobilharzia regenti</name>
    <name type="common">Nasal bird schistosome</name>
    <dbReference type="NCBI Taxonomy" id="157069"/>
    <lineage>
        <taxon>Eukaryota</taxon>
        <taxon>Metazoa</taxon>
        <taxon>Spiralia</taxon>
        <taxon>Lophotrochozoa</taxon>
        <taxon>Platyhelminthes</taxon>
        <taxon>Trematoda</taxon>
        <taxon>Digenea</taxon>
        <taxon>Strigeidida</taxon>
        <taxon>Schistosomatoidea</taxon>
        <taxon>Schistosomatidae</taxon>
        <taxon>Trichobilharzia</taxon>
    </lineage>
</organism>
<dbReference type="Proteomes" id="UP000050795">
    <property type="component" value="Unassembled WGS sequence"/>
</dbReference>
<reference evidence="2" key="2">
    <citation type="submission" date="2023-11" db="UniProtKB">
        <authorList>
            <consortium name="WormBaseParasite"/>
        </authorList>
    </citation>
    <scope>IDENTIFICATION</scope>
</reference>
<evidence type="ECO:0000313" key="2">
    <source>
        <dbReference type="WBParaSite" id="TREG1_56000.1"/>
    </source>
</evidence>
<dbReference type="WBParaSite" id="TREG1_56000.1">
    <property type="protein sequence ID" value="TREG1_56000.1"/>
    <property type="gene ID" value="TREG1_56000"/>
</dbReference>
<dbReference type="Pfam" id="PF15256">
    <property type="entry name" value="SPATIAL"/>
    <property type="match status" value="2"/>
</dbReference>
<keyword evidence="1" id="KW-1185">Reference proteome</keyword>
<dbReference type="InterPro" id="IPR037394">
    <property type="entry name" value="TBATA-like"/>
</dbReference>
<dbReference type="PANTHER" id="PTHR33772:SF1">
    <property type="entry name" value="PROTEIN TBATA"/>
    <property type="match status" value="1"/>
</dbReference>
<sequence>MPNSHHEEINYLPDYSGRHNPHPQRVTHFTGFLGLPVPIVNDPGFSSHDRYTSPSRSITSNSLDLKRTNFPIGLSPSYYTDHLLNNSLKLTKRDHTNSIDSLSRSGRSIYTVHHVPVSILPLSRIRRRIPQLDTINGLKYFTGLQNYSARERPPLIGPLIDSDASRMKEVKQSQEFLNETKQMSFLNKHLSGRKLKWQNELGYLTGTILNQLKIPILDGNNYAQQSDRYSNTFNRSDYHYLQSDMNERIPYVTNNQTEILNRNQNSSGELLYSSKTGRLLPPSNSSRCNRTRSHASIYDRNQCSNKTSSMNDLFRDYEIQVFSMICSILQTNDLNAVQHWLENATDREKNLIISLVSTALSHQDAYFNGKQNHANCQQPESDTHWSRREKNLNMNTEIEEKNVKSCSTTTDRLVIDDVHNINETHSRGIQANLLDATSNQTVNSDDTDMKTSINNTNVSSSLCQTPLKSCWRQNESIGVP</sequence>
<proteinExistence type="predicted"/>